<name>A0A284RVW9_ARMOS</name>
<evidence type="ECO:0000313" key="2">
    <source>
        <dbReference type="Proteomes" id="UP000219338"/>
    </source>
</evidence>
<reference evidence="2" key="1">
    <citation type="journal article" date="2017" name="Nat. Ecol. Evol.">
        <title>Genome expansion and lineage-specific genetic innovations in the forest pathogenic fungi Armillaria.</title>
        <authorList>
            <person name="Sipos G."/>
            <person name="Prasanna A.N."/>
            <person name="Walter M.C."/>
            <person name="O'Connor E."/>
            <person name="Balint B."/>
            <person name="Krizsan K."/>
            <person name="Kiss B."/>
            <person name="Hess J."/>
            <person name="Varga T."/>
            <person name="Slot J."/>
            <person name="Riley R."/>
            <person name="Boka B."/>
            <person name="Rigling D."/>
            <person name="Barry K."/>
            <person name="Lee J."/>
            <person name="Mihaltcheva S."/>
            <person name="LaButti K."/>
            <person name="Lipzen A."/>
            <person name="Waldron R."/>
            <person name="Moloney N.M."/>
            <person name="Sperisen C."/>
            <person name="Kredics L."/>
            <person name="Vagvoelgyi C."/>
            <person name="Patrignani A."/>
            <person name="Fitzpatrick D."/>
            <person name="Nagy I."/>
            <person name="Doyle S."/>
            <person name="Anderson J.B."/>
            <person name="Grigoriev I.V."/>
            <person name="Gueldener U."/>
            <person name="Muensterkoetter M."/>
            <person name="Nagy L.G."/>
        </authorList>
    </citation>
    <scope>NUCLEOTIDE SEQUENCE [LARGE SCALE GENOMIC DNA]</scope>
    <source>
        <strain evidence="2">C18/9</strain>
    </source>
</reference>
<gene>
    <name evidence="1" type="ORF">ARMOST_16314</name>
</gene>
<protein>
    <submittedName>
        <fullName evidence="1">Uncharacterized protein</fullName>
    </submittedName>
</protein>
<dbReference type="AlphaFoldDB" id="A0A284RVW9"/>
<dbReference type="EMBL" id="FUEG01000018">
    <property type="protein sequence ID" value="SJL12881.1"/>
    <property type="molecule type" value="Genomic_DNA"/>
</dbReference>
<organism evidence="1 2">
    <name type="scientific">Armillaria ostoyae</name>
    <name type="common">Armillaria root rot fungus</name>
    <dbReference type="NCBI Taxonomy" id="47428"/>
    <lineage>
        <taxon>Eukaryota</taxon>
        <taxon>Fungi</taxon>
        <taxon>Dikarya</taxon>
        <taxon>Basidiomycota</taxon>
        <taxon>Agaricomycotina</taxon>
        <taxon>Agaricomycetes</taxon>
        <taxon>Agaricomycetidae</taxon>
        <taxon>Agaricales</taxon>
        <taxon>Marasmiineae</taxon>
        <taxon>Physalacriaceae</taxon>
        <taxon>Armillaria</taxon>
    </lineage>
</organism>
<keyword evidence="2" id="KW-1185">Reference proteome</keyword>
<dbReference type="Proteomes" id="UP000219338">
    <property type="component" value="Unassembled WGS sequence"/>
</dbReference>
<accession>A0A284RVW9</accession>
<evidence type="ECO:0000313" key="1">
    <source>
        <dbReference type="EMBL" id="SJL12881.1"/>
    </source>
</evidence>
<proteinExistence type="predicted"/>
<sequence length="147" mass="16076">MLTSVTSASLSTSSGSQASLYSLRLLTPPLVTAFAITVSLSDQYTIQTEILYCVARIHVGYTPPGTVCQFRSDSWLHSLNMRVSAPGDAFLRCQNPRTFSGLRHLVSYDGAVRRAMRSAFFLSWYPRNSSTKTVLDSRLSASLGAMA</sequence>